<evidence type="ECO:0000313" key="1">
    <source>
        <dbReference type="EMBL" id="KGJ93788.1"/>
    </source>
</evidence>
<gene>
    <name evidence="1" type="ORF">GAB14E_2343</name>
</gene>
<protein>
    <submittedName>
        <fullName evidence="1">Polyketide cyclase/dehydrase</fullName>
    </submittedName>
</protein>
<organism evidence="1 2">
    <name type="scientific">Colwellia psychrerythraea</name>
    <name type="common">Vibrio psychroerythus</name>
    <dbReference type="NCBI Taxonomy" id="28229"/>
    <lineage>
        <taxon>Bacteria</taxon>
        <taxon>Pseudomonadati</taxon>
        <taxon>Pseudomonadota</taxon>
        <taxon>Gammaproteobacteria</taxon>
        <taxon>Alteromonadales</taxon>
        <taxon>Colwelliaceae</taxon>
        <taxon>Colwellia</taxon>
    </lineage>
</organism>
<dbReference type="InterPro" id="IPR019587">
    <property type="entry name" value="Polyketide_cyclase/dehydratase"/>
</dbReference>
<dbReference type="Pfam" id="PF10604">
    <property type="entry name" value="Polyketide_cyc2"/>
    <property type="match status" value="1"/>
</dbReference>
<dbReference type="RefSeq" id="WP_033082026.1">
    <property type="nucleotide sequence ID" value="NZ_JQEC01000021.1"/>
</dbReference>
<sequence length="159" mass="17943">MKIDVEIEIASPKSSVWAAITDIKNCAEMISGIKELTVIHQPEQGLVGLKWKETREMFGKQADETMWITESEEESYYCTRAENSGAIYLSTLAVSEASYDNTLLTMSFSATSNSLFVRAVSAIMAMFIKKSMRTMLEKDLSDIKTYIENEIRIKSETKV</sequence>
<dbReference type="PATRIC" id="fig|28229.3.peg.1968"/>
<dbReference type="AlphaFoldDB" id="A0A099KVV8"/>
<dbReference type="InterPro" id="IPR023393">
    <property type="entry name" value="START-like_dom_sf"/>
</dbReference>
<dbReference type="Proteomes" id="UP000029868">
    <property type="component" value="Unassembled WGS sequence"/>
</dbReference>
<reference evidence="1 2" key="1">
    <citation type="submission" date="2014-08" db="EMBL/GenBank/DDBJ databases">
        <title>Genomic and Phenotypic Diversity of Colwellia psychrerythraea strains from Disparate Marine Basins.</title>
        <authorList>
            <person name="Techtmann S.M."/>
            <person name="Stelling S.C."/>
            <person name="Utturkar S.M."/>
            <person name="Alshibli N."/>
            <person name="Harris A."/>
            <person name="Brown S.D."/>
            <person name="Hazen T.C."/>
        </authorList>
    </citation>
    <scope>NUCLEOTIDE SEQUENCE [LARGE SCALE GENOMIC DNA]</scope>
    <source>
        <strain evidence="1 2">GAB14E</strain>
    </source>
</reference>
<dbReference type="SUPFAM" id="SSF55961">
    <property type="entry name" value="Bet v1-like"/>
    <property type="match status" value="1"/>
</dbReference>
<proteinExistence type="predicted"/>
<dbReference type="OrthoDB" id="4773254at2"/>
<dbReference type="EMBL" id="JQEC01000021">
    <property type="protein sequence ID" value="KGJ93788.1"/>
    <property type="molecule type" value="Genomic_DNA"/>
</dbReference>
<accession>A0A099KVV8</accession>
<dbReference type="Gene3D" id="3.30.530.20">
    <property type="match status" value="1"/>
</dbReference>
<name>A0A099KVV8_COLPS</name>
<evidence type="ECO:0000313" key="2">
    <source>
        <dbReference type="Proteomes" id="UP000029868"/>
    </source>
</evidence>
<comment type="caution">
    <text evidence="1">The sequence shown here is derived from an EMBL/GenBank/DDBJ whole genome shotgun (WGS) entry which is preliminary data.</text>
</comment>